<protein>
    <submittedName>
        <fullName evidence="1">Uncharacterized protein</fullName>
    </submittedName>
</protein>
<evidence type="ECO:0000313" key="2">
    <source>
        <dbReference type="Proteomes" id="UP000295601"/>
    </source>
</evidence>
<comment type="caution">
    <text evidence="1">The sequence shown here is derived from an EMBL/GenBank/DDBJ whole genome shotgun (WGS) entry which is preliminary data.</text>
</comment>
<dbReference type="AlphaFoldDB" id="A0A4R6RU60"/>
<evidence type="ECO:0000313" key="1">
    <source>
        <dbReference type="EMBL" id="TDP89576.1"/>
    </source>
</evidence>
<proteinExistence type="predicted"/>
<organism evidence="1 2">
    <name type="scientific">Leucobacter luti</name>
    <dbReference type="NCBI Taxonomy" id="340320"/>
    <lineage>
        <taxon>Bacteria</taxon>
        <taxon>Bacillati</taxon>
        <taxon>Actinomycetota</taxon>
        <taxon>Actinomycetes</taxon>
        <taxon>Micrococcales</taxon>
        <taxon>Microbacteriaceae</taxon>
        <taxon>Leucobacter</taxon>
    </lineage>
</organism>
<dbReference type="EMBL" id="SNYA01000009">
    <property type="protein sequence ID" value="TDP89576.1"/>
    <property type="molecule type" value="Genomic_DNA"/>
</dbReference>
<keyword evidence="2" id="KW-1185">Reference proteome</keyword>
<reference evidence="1 2" key="1">
    <citation type="submission" date="2019-03" db="EMBL/GenBank/DDBJ databases">
        <title>Genomic analyses of the natural microbiome of Caenorhabditis elegans.</title>
        <authorList>
            <person name="Samuel B."/>
        </authorList>
    </citation>
    <scope>NUCLEOTIDE SEQUENCE [LARGE SCALE GENOMIC DNA]</scope>
    <source>
        <strain evidence="1 2">JUb18</strain>
    </source>
</reference>
<accession>A0A4R6RU60</accession>
<dbReference type="Proteomes" id="UP000295601">
    <property type="component" value="Unassembled WGS sequence"/>
</dbReference>
<dbReference type="RefSeq" id="WP_133617823.1">
    <property type="nucleotide sequence ID" value="NZ_SNYA01000009.1"/>
</dbReference>
<gene>
    <name evidence="1" type="ORF">EDF62_3329</name>
</gene>
<name>A0A4R6RU60_9MICO</name>
<sequence length="169" mass="18197">MTESVSITTEECAARLMSESGAGWSEFGAVLHGLADDTQVFEMVDSSNGSADALSSYLVSLGVNVVLSEHLSASERSMVNRIMSAPAVALGTVAQETILGVSHQTASHQVSRVLRALGAHWHALHLVQLKNHAAIRQHLDALADAVETNALRQMFERMVADHKRRRSAV</sequence>